<dbReference type="Proteomes" id="UP000321807">
    <property type="component" value="Chromosome"/>
</dbReference>
<proteinExistence type="predicted"/>
<dbReference type="AlphaFoldDB" id="A0A5B9DX11"/>
<evidence type="ECO:0000313" key="2">
    <source>
        <dbReference type="Proteomes" id="UP000321807"/>
    </source>
</evidence>
<dbReference type="EMBL" id="CP042807">
    <property type="protein sequence ID" value="QEE23195.1"/>
    <property type="molecule type" value="Genomic_DNA"/>
</dbReference>
<gene>
    <name evidence="1" type="ORF">CS053_00805</name>
</gene>
<dbReference type="RefSeq" id="WP_147625976.1">
    <property type="nucleotide sequence ID" value="NZ_CP042807.1"/>
</dbReference>
<organism evidence="1 2">
    <name type="scientific">Rhodanobacter glycinis</name>
    <dbReference type="NCBI Taxonomy" id="582702"/>
    <lineage>
        <taxon>Bacteria</taxon>
        <taxon>Pseudomonadati</taxon>
        <taxon>Pseudomonadota</taxon>
        <taxon>Gammaproteobacteria</taxon>
        <taxon>Lysobacterales</taxon>
        <taxon>Rhodanobacteraceae</taxon>
        <taxon>Rhodanobacter</taxon>
    </lineage>
</organism>
<accession>A0A5B9DX11</accession>
<reference evidence="1 2" key="1">
    <citation type="submission" date="2019-08" db="EMBL/GenBank/DDBJ databases">
        <title>Complete genome sequence of Rhodanobacter glycinis strain T01E-68 isolated from tomato root.</title>
        <authorList>
            <person name="Weon H.-Y."/>
            <person name="Lee S.A."/>
        </authorList>
    </citation>
    <scope>NUCLEOTIDE SEQUENCE [LARGE SCALE GENOMIC DNA]</scope>
    <source>
        <strain evidence="1 2">T01E-68</strain>
    </source>
</reference>
<dbReference type="KEGG" id="rgl:CS053_00805"/>
<sequence length="212" mass="23122">MPQMEQRAHGLRVFDDMGAILLEVGPHVVGESPEFAEKIGAIAASWAQAEVNLNCLFAVLLGTTPEEAAKELAKYRSAEKVTCGARKIAAKSLNGSELDSLNEILDHLDDVRLKRNRVQHDVWARKAGDSQRLFAIRSNEYLALATKLMAVDDSKGGNHADSAIEASMTFAAKISRGYSIEDLADIDTTINSVSTSLLEAMFQRIRLHLAGE</sequence>
<protein>
    <submittedName>
        <fullName evidence="1">Uncharacterized protein</fullName>
    </submittedName>
</protein>
<name>A0A5B9DX11_9GAMM</name>
<evidence type="ECO:0000313" key="1">
    <source>
        <dbReference type="EMBL" id="QEE23195.1"/>
    </source>
</evidence>